<keyword evidence="3" id="KW-0732">Signal</keyword>
<accession>A0A227J421</accession>
<evidence type="ECO:0000256" key="2">
    <source>
        <dbReference type="ARBA" id="ARBA00022525"/>
    </source>
</evidence>
<gene>
    <name evidence="4" type="ORF">CA163_27635</name>
</gene>
<comment type="caution">
    <text evidence="4">The sequence shown here is derived from an EMBL/GenBank/DDBJ whole genome shotgun (WGS) entry which is preliminary data.</text>
</comment>
<dbReference type="AlphaFoldDB" id="A0A227J421"/>
<reference evidence="4 5" key="1">
    <citation type="journal article" date="2017" name="Appl. Environ. Microbiol.">
        <title>Parallel evolution of two clades of a major Atlantic endemic Vibrio parahaemolyticus pathogen lineage by independent acquisition of related pathogenicity islands.</title>
        <authorList>
            <person name="Xu F."/>
            <person name="Gonzalez-Escalona N."/>
            <person name="Drees K.P."/>
            <person name="Sebra R.P."/>
            <person name="Cooper V.S."/>
            <person name="Jones S.H."/>
            <person name="Whistler C.A."/>
        </authorList>
    </citation>
    <scope>NUCLEOTIDE SEQUENCE [LARGE SCALE GENOMIC DNA]</scope>
    <source>
        <strain evidence="4 5">MAVP-3</strain>
    </source>
</reference>
<dbReference type="InterPro" id="IPR012530">
    <property type="entry name" value="BAGE-like"/>
</dbReference>
<protein>
    <submittedName>
        <fullName evidence="4">Uncharacterized protein</fullName>
    </submittedName>
</protein>
<comment type="subcellular location">
    <subcellularLocation>
        <location evidence="1">Secreted</location>
    </subcellularLocation>
</comment>
<proteinExistence type="predicted"/>
<evidence type="ECO:0000256" key="3">
    <source>
        <dbReference type="ARBA" id="ARBA00022729"/>
    </source>
</evidence>
<feature type="non-terminal residue" evidence="4">
    <location>
        <position position="31"/>
    </location>
</feature>
<dbReference type="Proteomes" id="UP000214596">
    <property type="component" value="Unassembled WGS sequence"/>
</dbReference>
<organism evidence="4 5">
    <name type="scientific">Vibrio parahaemolyticus</name>
    <dbReference type="NCBI Taxonomy" id="670"/>
    <lineage>
        <taxon>Bacteria</taxon>
        <taxon>Pseudomonadati</taxon>
        <taxon>Pseudomonadota</taxon>
        <taxon>Gammaproteobacteria</taxon>
        <taxon>Vibrionales</taxon>
        <taxon>Vibrionaceae</taxon>
        <taxon>Vibrio</taxon>
    </lineage>
</organism>
<evidence type="ECO:0000313" key="4">
    <source>
        <dbReference type="EMBL" id="OXE29628.1"/>
    </source>
</evidence>
<evidence type="ECO:0000256" key="1">
    <source>
        <dbReference type="ARBA" id="ARBA00004613"/>
    </source>
</evidence>
<dbReference type="GO" id="GO:0005576">
    <property type="term" value="C:extracellular region"/>
    <property type="evidence" value="ECO:0007669"/>
    <property type="project" value="UniProtKB-SubCell"/>
</dbReference>
<keyword evidence="2" id="KW-0964">Secreted</keyword>
<sequence length="31" mass="3356">MNCRSKVTLIAASLWLAASAQALEAKLHKDD</sequence>
<dbReference type="Pfam" id="PF08180">
    <property type="entry name" value="BAGE"/>
    <property type="match status" value="1"/>
</dbReference>
<dbReference type="EMBL" id="NIXT01003056">
    <property type="protein sequence ID" value="OXE29628.1"/>
    <property type="molecule type" value="Genomic_DNA"/>
</dbReference>
<name>A0A227J421_VIBPH</name>
<evidence type="ECO:0000313" key="5">
    <source>
        <dbReference type="Proteomes" id="UP000214596"/>
    </source>
</evidence>